<dbReference type="EMBL" id="JACAGC010000021">
    <property type="protein sequence ID" value="KAF6293151.1"/>
    <property type="molecule type" value="Genomic_DNA"/>
</dbReference>
<evidence type="ECO:0000256" key="6">
    <source>
        <dbReference type="ARBA" id="ARBA00022918"/>
    </source>
</evidence>
<sequence length="226" mass="24514">MSQTLGSHTGTTALKRQKGYAFATVHIHGAIYKESGLLTSEGKTIKNKSEILQLLEAVWAPQRLATIHCQGHQKGNDELAAGNCLADHAAKAAAQDTDVAIIASTTPVSPTPTYTTAEDSWVQNEGATWHPQGWWILRDGRLFISAALTPRIILEHHSTSHLGKTGLEKLRAKNFYIARLAALCRAITERCATCARHNPKTGSTPPPGIQRMGSAPFEGLEVDFKK</sequence>
<gene>
    <name evidence="8" type="ORF">mRhiFer1_009052</name>
</gene>
<dbReference type="Pfam" id="PF00075">
    <property type="entry name" value="RNase_H"/>
    <property type="match status" value="1"/>
</dbReference>
<evidence type="ECO:0000256" key="3">
    <source>
        <dbReference type="ARBA" id="ARBA00022722"/>
    </source>
</evidence>
<evidence type="ECO:0000259" key="7">
    <source>
        <dbReference type="PROSITE" id="PS50879"/>
    </source>
</evidence>
<keyword evidence="2" id="KW-0548">Nucleotidyltransferase</keyword>
<dbReference type="AlphaFoldDB" id="A0A7J7SXL0"/>
<dbReference type="InterPro" id="IPR036397">
    <property type="entry name" value="RNaseH_sf"/>
</dbReference>
<keyword evidence="3" id="KW-0540">Nuclease</keyword>
<keyword evidence="6" id="KW-0695">RNA-directed DNA polymerase</keyword>
<keyword evidence="4" id="KW-0255">Endonuclease</keyword>
<dbReference type="InterPro" id="IPR012337">
    <property type="entry name" value="RNaseH-like_sf"/>
</dbReference>
<evidence type="ECO:0000313" key="9">
    <source>
        <dbReference type="Proteomes" id="UP000585614"/>
    </source>
</evidence>
<name>A0A7J7SXL0_RHIFE</name>
<feature type="domain" description="RNase H type-1" evidence="7">
    <location>
        <begin position="1"/>
        <end position="95"/>
    </location>
</feature>
<dbReference type="Gene3D" id="1.10.340.70">
    <property type="match status" value="1"/>
</dbReference>
<evidence type="ECO:0000256" key="4">
    <source>
        <dbReference type="ARBA" id="ARBA00022759"/>
    </source>
</evidence>
<keyword evidence="1" id="KW-0808">Transferase</keyword>
<dbReference type="PANTHER" id="PTHR41694">
    <property type="entry name" value="ENDOGENOUS RETROVIRUS GROUP K MEMBER POL PROTEIN"/>
    <property type="match status" value="1"/>
</dbReference>
<reference evidence="8 9" key="1">
    <citation type="journal article" date="2020" name="Nature">
        <title>Six reference-quality genomes reveal evolution of bat adaptations.</title>
        <authorList>
            <person name="Jebb D."/>
            <person name="Huang Z."/>
            <person name="Pippel M."/>
            <person name="Hughes G.M."/>
            <person name="Lavrichenko K."/>
            <person name="Devanna P."/>
            <person name="Winkler S."/>
            <person name="Jermiin L.S."/>
            <person name="Skirmuntt E.C."/>
            <person name="Katzourakis A."/>
            <person name="Burkitt-Gray L."/>
            <person name="Ray D.A."/>
            <person name="Sullivan K.A.M."/>
            <person name="Roscito J.G."/>
            <person name="Kirilenko B.M."/>
            <person name="Davalos L.M."/>
            <person name="Corthals A.P."/>
            <person name="Power M.L."/>
            <person name="Jones G."/>
            <person name="Ransome R.D."/>
            <person name="Dechmann D.K.N."/>
            <person name="Locatelli A.G."/>
            <person name="Puechmaille S.J."/>
            <person name="Fedrigo O."/>
            <person name="Jarvis E.D."/>
            <person name="Hiller M."/>
            <person name="Vernes S.C."/>
            <person name="Myers E.W."/>
            <person name="Teeling E.C."/>
        </authorList>
    </citation>
    <scope>NUCLEOTIDE SEQUENCE [LARGE SCALE GENOMIC DNA]</scope>
    <source>
        <strain evidence="8">MRhiFer1</strain>
        <tissue evidence="8">Lung</tissue>
    </source>
</reference>
<dbReference type="GO" id="GO:0004523">
    <property type="term" value="F:RNA-DNA hybrid ribonuclease activity"/>
    <property type="evidence" value="ECO:0007669"/>
    <property type="project" value="InterPro"/>
</dbReference>
<dbReference type="GO" id="GO:0003676">
    <property type="term" value="F:nucleic acid binding"/>
    <property type="evidence" value="ECO:0007669"/>
    <property type="project" value="InterPro"/>
</dbReference>
<evidence type="ECO:0000256" key="1">
    <source>
        <dbReference type="ARBA" id="ARBA00022679"/>
    </source>
</evidence>
<dbReference type="GO" id="GO:0003964">
    <property type="term" value="F:RNA-directed DNA polymerase activity"/>
    <property type="evidence" value="ECO:0007669"/>
    <property type="project" value="UniProtKB-KW"/>
</dbReference>
<dbReference type="InterPro" id="IPR041588">
    <property type="entry name" value="Integrase_H2C2"/>
</dbReference>
<dbReference type="PROSITE" id="PS50879">
    <property type="entry name" value="RNASE_H_1"/>
    <property type="match status" value="1"/>
</dbReference>
<proteinExistence type="predicted"/>
<dbReference type="Proteomes" id="UP000585614">
    <property type="component" value="Unassembled WGS sequence"/>
</dbReference>
<accession>A0A7J7SXL0</accession>
<evidence type="ECO:0000313" key="8">
    <source>
        <dbReference type="EMBL" id="KAF6293151.1"/>
    </source>
</evidence>
<organism evidence="8 9">
    <name type="scientific">Rhinolophus ferrumequinum</name>
    <name type="common">Greater horseshoe bat</name>
    <dbReference type="NCBI Taxonomy" id="59479"/>
    <lineage>
        <taxon>Eukaryota</taxon>
        <taxon>Metazoa</taxon>
        <taxon>Chordata</taxon>
        <taxon>Craniata</taxon>
        <taxon>Vertebrata</taxon>
        <taxon>Euteleostomi</taxon>
        <taxon>Mammalia</taxon>
        <taxon>Eutheria</taxon>
        <taxon>Laurasiatheria</taxon>
        <taxon>Chiroptera</taxon>
        <taxon>Yinpterochiroptera</taxon>
        <taxon>Rhinolophoidea</taxon>
        <taxon>Rhinolophidae</taxon>
        <taxon>Rhinolophinae</taxon>
        <taxon>Rhinolophus</taxon>
    </lineage>
</organism>
<dbReference type="Gene3D" id="3.30.420.10">
    <property type="entry name" value="Ribonuclease H-like superfamily/Ribonuclease H"/>
    <property type="match status" value="1"/>
</dbReference>
<comment type="caution">
    <text evidence="8">The sequence shown here is derived from an EMBL/GenBank/DDBJ whole genome shotgun (WGS) entry which is preliminary data.</text>
</comment>
<dbReference type="SUPFAM" id="SSF53098">
    <property type="entry name" value="Ribonuclease H-like"/>
    <property type="match status" value="1"/>
</dbReference>
<protein>
    <recommendedName>
        <fullName evidence="7">RNase H type-1 domain-containing protein</fullName>
    </recommendedName>
</protein>
<evidence type="ECO:0000256" key="5">
    <source>
        <dbReference type="ARBA" id="ARBA00022801"/>
    </source>
</evidence>
<dbReference type="Pfam" id="PF17921">
    <property type="entry name" value="Integrase_H2C2"/>
    <property type="match status" value="1"/>
</dbReference>
<dbReference type="InterPro" id="IPR002156">
    <property type="entry name" value="RNaseH_domain"/>
</dbReference>
<evidence type="ECO:0000256" key="2">
    <source>
        <dbReference type="ARBA" id="ARBA00022695"/>
    </source>
</evidence>
<keyword evidence="5" id="KW-0378">Hydrolase</keyword>
<dbReference type="PANTHER" id="PTHR41694:SF5">
    <property type="entry name" value="RIBONUCLEASE H"/>
    <property type="match status" value="1"/>
</dbReference>